<dbReference type="PANTHER" id="PTHR42815:SF2">
    <property type="entry name" value="FAD-BINDING, PUTATIVE (AFU_ORTHOLOGUE AFUA_6G07600)-RELATED"/>
    <property type="match status" value="1"/>
</dbReference>
<dbReference type="InterPro" id="IPR012349">
    <property type="entry name" value="Split_barrel_FMN-bd"/>
</dbReference>
<accession>A0ABU8M2B9</accession>
<keyword evidence="3" id="KW-1185">Reference proteome</keyword>
<evidence type="ECO:0000313" key="3">
    <source>
        <dbReference type="Proteomes" id="UP001369736"/>
    </source>
</evidence>
<evidence type="ECO:0000313" key="2">
    <source>
        <dbReference type="EMBL" id="MEJ2861500.1"/>
    </source>
</evidence>
<name>A0ABU8M2B9_9PSEU</name>
<gene>
    <name evidence="2" type="ORF">WCD58_10055</name>
</gene>
<dbReference type="Gene3D" id="2.30.110.10">
    <property type="entry name" value="Electron Transport, Fmn-binding Protein, Chain A"/>
    <property type="match status" value="1"/>
</dbReference>
<organism evidence="2 3">
    <name type="scientific">Actinomycetospora flava</name>
    <dbReference type="NCBI Taxonomy" id="3129232"/>
    <lineage>
        <taxon>Bacteria</taxon>
        <taxon>Bacillati</taxon>
        <taxon>Actinomycetota</taxon>
        <taxon>Actinomycetes</taxon>
        <taxon>Pseudonocardiales</taxon>
        <taxon>Pseudonocardiaceae</taxon>
        <taxon>Actinomycetospora</taxon>
    </lineage>
</organism>
<dbReference type="Proteomes" id="UP001369736">
    <property type="component" value="Unassembled WGS sequence"/>
</dbReference>
<dbReference type="Pfam" id="PF01243">
    <property type="entry name" value="PNPOx_N"/>
    <property type="match status" value="1"/>
</dbReference>
<feature type="domain" description="Pyridoxamine 5'-phosphate oxidase N-terminal" evidence="1">
    <location>
        <begin position="30"/>
        <end position="150"/>
    </location>
</feature>
<dbReference type="InterPro" id="IPR011576">
    <property type="entry name" value="Pyridox_Oxase_N"/>
</dbReference>
<protein>
    <submittedName>
        <fullName evidence="2">MSMEG_1061 family FMN-dependent PPOX-type flavoprotein</fullName>
    </submittedName>
</protein>
<dbReference type="SUPFAM" id="SSF50475">
    <property type="entry name" value="FMN-binding split barrel"/>
    <property type="match status" value="1"/>
</dbReference>
<proteinExistence type="predicted"/>
<reference evidence="2 3" key="1">
    <citation type="submission" date="2024-03" db="EMBL/GenBank/DDBJ databases">
        <title>Actinomycetospora sp. OC33-EN07, a novel actinomycete isolated from wild orchid (Aerides multiflora).</title>
        <authorList>
            <person name="Suriyachadkun C."/>
        </authorList>
    </citation>
    <scope>NUCLEOTIDE SEQUENCE [LARGE SCALE GENOMIC DNA]</scope>
    <source>
        <strain evidence="2 3">OC33-EN07</strain>
    </source>
</reference>
<dbReference type="InterPro" id="IPR024029">
    <property type="entry name" value="Pyridox_Oxase_FMN-dep"/>
</dbReference>
<dbReference type="EMBL" id="JBBEGM010000003">
    <property type="protein sequence ID" value="MEJ2861500.1"/>
    <property type="molecule type" value="Genomic_DNA"/>
</dbReference>
<evidence type="ECO:0000259" key="1">
    <source>
        <dbReference type="Pfam" id="PF01243"/>
    </source>
</evidence>
<sequence length="205" mass="22142">MPEITDLAALRAVVPEPPQFIAEKAIDHVDEESRRFLEASPFFLLATTGADGSVDVSPRGDPAGQVLVLEGGRAVAFADRPGNHRLDSFRNILEHPHVGMLFLVPGRDHTLRINGRARIFRDPSFAAEFAVKGRTPTLAVVVEIDELFLHCAKAFARSSLWDAASWPGRGDVPTAGRMAKSISGTHVPAAAIDAALNVDARTNQY</sequence>
<comment type="caution">
    <text evidence="2">The sequence shown here is derived from an EMBL/GenBank/DDBJ whole genome shotgun (WGS) entry which is preliminary data.</text>
</comment>
<dbReference type="NCBIfam" id="TIGR04025">
    <property type="entry name" value="PPOX_FMN_DR2398"/>
    <property type="match status" value="1"/>
</dbReference>
<dbReference type="RefSeq" id="WP_337702234.1">
    <property type="nucleotide sequence ID" value="NZ_JBBEGM010000003.1"/>
</dbReference>
<dbReference type="PANTHER" id="PTHR42815">
    <property type="entry name" value="FAD-BINDING, PUTATIVE (AFU_ORTHOLOGUE AFUA_6G07600)-RELATED"/>
    <property type="match status" value="1"/>
</dbReference>